<dbReference type="GO" id="GO:0043856">
    <property type="term" value="F:anti-sigma factor antagonist activity"/>
    <property type="evidence" value="ECO:0007669"/>
    <property type="project" value="InterPro"/>
</dbReference>
<evidence type="ECO:0000256" key="1">
    <source>
        <dbReference type="ARBA" id="ARBA00001976"/>
    </source>
</evidence>
<dbReference type="Gene3D" id="3.30.750.24">
    <property type="entry name" value="STAS domain"/>
    <property type="match status" value="1"/>
</dbReference>
<dbReference type="GO" id="GO:0030435">
    <property type="term" value="P:sporulation resulting in formation of a cellular spore"/>
    <property type="evidence" value="ECO:0007669"/>
    <property type="project" value="UniProtKB-KW"/>
</dbReference>
<evidence type="ECO:0000256" key="3">
    <source>
        <dbReference type="ARBA" id="ARBA00020784"/>
    </source>
</evidence>
<dbReference type="KEGG" id="kyr:CVV65_07230"/>
<dbReference type="PANTHER" id="PTHR33495">
    <property type="entry name" value="ANTI-SIGMA FACTOR ANTAGONIST TM_1081-RELATED-RELATED"/>
    <property type="match status" value="1"/>
</dbReference>
<keyword evidence="4" id="KW-0597">Phosphoprotein</keyword>
<dbReference type="NCBIfam" id="TIGR00377">
    <property type="entry name" value="ant_ant_sig"/>
    <property type="match status" value="1"/>
</dbReference>
<keyword evidence="10" id="KW-1185">Reference proteome</keyword>
<name>A0A2K8N6P0_9BACL</name>
<dbReference type="Proteomes" id="UP000231932">
    <property type="component" value="Chromosome"/>
</dbReference>
<dbReference type="Proteomes" id="UP000502196">
    <property type="component" value="Chromosome"/>
</dbReference>
<reference evidence="8" key="2">
    <citation type="journal article" date="2018" name="Genome Announc.">
        <title>Complete Genome Sequence of Kyrpidia sp. Strain EA-1, a Thermophilic Knallgas Bacterium, Isolated from the Azores.</title>
        <authorList>
            <person name="Reiner J.E."/>
            <person name="Lapp C.J."/>
            <person name="Bunk B."/>
            <person name="Sproer C."/>
            <person name="Overmann J."/>
            <person name="Gescher J."/>
        </authorList>
    </citation>
    <scope>NUCLEOTIDE SEQUENCE</scope>
    <source>
        <strain evidence="8">EA-1</strain>
    </source>
</reference>
<sequence>MSLEVEAVHRSGVVVARLRGELDHHTSDAVRTKVDALLEETGSIRLLWNLSDLSFMDSSGLGVLLGRYRRISQGGGKMACCGLTAPVRKLLELSGVLRIVPVYEDESSGIAALREA</sequence>
<evidence type="ECO:0000313" key="9">
    <source>
        <dbReference type="EMBL" id="CAB3392755.1"/>
    </source>
</evidence>
<reference evidence="10" key="1">
    <citation type="submission" date="2017-11" db="EMBL/GenBank/DDBJ databases">
        <title>Complete Genome Sequence of Kyrpidia sp. Strain EA-1, a thermophilic, hydrogen-oxidizing Bacterium, isolated from the Azores.</title>
        <authorList>
            <person name="Reiner J.E."/>
            <person name="Lapp C.J."/>
            <person name="Bunk B."/>
            <person name="Gescher J."/>
        </authorList>
    </citation>
    <scope>NUCLEOTIDE SEQUENCE [LARGE SCALE GENOMIC DNA]</scope>
    <source>
        <strain evidence="10">EA-1</strain>
    </source>
</reference>
<evidence type="ECO:0000313" key="10">
    <source>
        <dbReference type="Proteomes" id="UP000231932"/>
    </source>
</evidence>
<dbReference type="EMBL" id="LR792683">
    <property type="protein sequence ID" value="CAB3392755.1"/>
    <property type="molecule type" value="Genomic_DNA"/>
</dbReference>
<evidence type="ECO:0000256" key="5">
    <source>
        <dbReference type="ARBA" id="ARBA00022969"/>
    </source>
</evidence>
<evidence type="ECO:0000256" key="4">
    <source>
        <dbReference type="ARBA" id="ARBA00022553"/>
    </source>
</evidence>
<gene>
    <name evidence="8" type="primary">spoIIAA</name>
    <name evidence="9" type="ORF">COOX1_1569</name>
    <name evidence="8" type="ORF">CVV65_07230</name>
</gene>
<evidence type="ECO:0000313" key="11">
    <source>
        <dbReference type="Proteomes" id="UP000502196"/>
    </source>
</evidence>
<dbReference type="Pfam" id="PF01740">
    <property type="entry name" value="STAS"/>
    <property type="match status" value="1"/>
</dbReference>
<keyword evidence="5" id="KW-0749">Sporulation</keyword>
<comment type="similarity">
    <text evidence="2 6">Belongs to the anti-sigma-factor antagonist family.</text>
</comment>
<evidence type="ECO:0000256" key="6">
    <source>
        <dbReference type="RuleBase" id="RU003749"/>
    </source>
</evidence>
<dbReference type="InterPro" id="IPR014237">
    <property type="entry name" value="Anti-sigma_F_ant"/>
</dbReference>
<dbReference type="CDD" id="cd07043">
    <property type="entry name" value="STAS_anti-anti-sigma_factors"/>
    <property type="match status" value="1"/>
</dbReference>
<dbReference type="NCBIfam" id="TIGR02886">
    <property type="entry name" value="spore_II_AA"/>
    <property type="match status" value="1"/>
</dbReference>
<dbReference type="InterPro" id="IPR002645">
    <property type="entry name" value="STAS_dom"/>
</dbReference>
<reference evidence="9 11" key="3">
    <citation type="submission" date="2020-04" db="EMBL/GenBank/DDBJ databases">
        <authorList>
            <person name="Hogendoorn C."/>
        </authorList>
    </citation>
    <scope>NUCLEOTIDE SEQUENCE [LARGE SCALE GENOMIC DNA]</scope>
    <source>
        <strain evidence="9">COOX1</strain>
    </source>
</reference>
<dbReference type="RefSeq" id="WP_100667556.1">
    <property type="nucleotide sequence ID" value="NZ_CP024955.1"/>
</dbReference>
<dbReference type="AlphaFoldDB" id="A0A2K8N6P0"/>
<dbReference type="GO" id="GO:0045152">
    <property type="term" value="F:antisigma factor binding"/>
    <property type="evidence" value="ECO:0007669"/>
    <property type="project" value="InterPro"/>
</dbReference>
<proteinExistence type="inferred from homology"/>
<accession>A0A2K8N6P0</accession>
<protein>
    <recommendedName>
        <fullName evidence="3 6">Anti-sigma F factor antagonist</fullName>
    </recommendedName>
    <alternativeName>
        <fullName evidence="6">Stage II sporulation protein</fullName>
    </alternativeName>
</protein>
<comment type="function">
    <text evidence="1">In the phosphorylated form it could act as an anti-anti-sigma factor that counteracts SpoIIAB and thus releases sigma f from inhibition.</text>
</comment>
<evidence type="ECO:0000256" key="2">
    <source>
        <dbReference type="ARBA" id="ARBA00009013"/>
    </source>
</evidence>
<evidence type="ECO:0000259" key="7">
    <source>
        <dbReference type="PROSITE" id="PS50801"/>
    </source>
</evidence>
<dbReference type="InterPro" id="IPR036513">
    <property type="entry name" value="STAS_dom_sf"/>
</dbReference>
<dbReference type="PROSITE" id="PS50801">
    <property type="entry name" value="STAS"/>
    <property type="match status" value="1"/>
</dbReference>
<feature type="domain" description="STAS" evidence="7">
    <location>
        <begin position="3"/>
        <end position="113"/>
    </location>
</feature>
<dbReference type="SUPFAM" id="SSF52091">
    <property type="entry name" value="SpoIIaa-like"/>
    <property type="match status" value="1"/>
</dbReference>
<dbReference type="PANTHER" id="PTHR33495:SF2">
    <property type="entry name" value="ANTI-SIGMA FACTOR ANTAGONIST TM_1081-RELATED"/>
    <property type="match status" value="1"/>
</dbReference>
<dbReference type="InterPro" id="IPR003658">
    <property type="entry name" value="Anti-sigma_ant"/>
</dbReference>
<organism evidence="8 10">
    <name type="scientific">Kyrpidia spormannii</name>
    <dbReference type="NCBI Taxonomy" id="2055160"/>
    <lineage>
        <taxon>Bacteria</taxon>
        <taxon>Bacillati</taxon>
        <taxon>Bacillota</taxon>
        <taxon>Bacilli</taxon>
        <taxon>Bacillales</taxon>
        <taxon>Alicyclobacillaceae</taxon>
        <taxon>Kyrpidia</taxon>
    </lineage>
</organism>
<dbReference type="OrthoDB" id="9796601at2"/>
<dbReference type="EMBL" id="CP024955">
    <property type="protein sequence ID" value="ATY84745.1"/>
    <property type="molecule type" value="Genomic_DNA"/>
</dbReference>
<evidence type="ECO:0000313" key="8">
    <source>
        <dbReference type="EMBL" id="ATY84745.1"/>
    </source>
</evidence>